<dbReference type="Proteomes" id="UP000245263">
    <property type="component" value="Chromosome 1"/>
</dbReference>
<dbReference type="EMBL" id="AP025028">
    <property type="protein sequence ID" value="BDA78553.1"/>
    <property type="molecule type" value="Genomic_DNA"/>
</dbReference>
<protein>
    <recommendedName>
        <fullName evidence="4">DUF3347 domain-containing protein</fullName>
    </recommendedName>
</protein>
<keyword evidence="1" id="KW-0732">Signal</keyword>
<reference evidence="2 3" key="1">
    <citation type="submission" date="2021-08" db="EMBL/GenBank/DDBJ databases">
        <title>Complete genome sequence of Leptospira kobayashii strain E30.</title>
        <authorList>
            <person name="Nakao R."/>
            <person name="Nakamura S."/>
            <person name="Masuzawa T."/>
            <person name="Koizumi N."/>
        </authorList>
    </citation>
    <scope>NUCLEOTIDE SEQUENCE [LARGE SCALE GENOMIC DNA]</scope>
    <source>
        <strain evidence="2 3">E30</strain>
    </source>
</reference>
<evidence type="ECO:0000313" key="3">
    <source>
        <dbReference type="Proteomes" id="UP000245263"/>
    </source>
</evidence>
<accession>A0ABM7UIG8</accession>
<gene>
    <name evidence="2" type="ORF">LPTSP3_g14830</name>
</gene>
<feature type="signal peptide" evidence="1">
    <location>
        <begin position="1"/>
        <end position="22"/>
    </location>
</feature>
<organism evidence="2 3">
    <name type="scientific">Leptospira kobayashii</name>
    <dbReference type="NCBI Taxonomy" id="1917830"/>
    <lineage>
        <taxon>Bacteria</taxon>
        <taxon>Pseudomonadati</taxon>
        <taxon>Spirochaetota</taxon>
        <taxon>Spirochaetia</taxon>
        <taxon>Leptospirales</taxon>
        <taxon>Leptospiraceae</taxon>
        <taxon>Leptospira</taxon>
    </lineage>
</organism>
<evidence type="ECO:0000313" key="2">
    <source>
        <dbReference type="EMBL" id="BDA78553.1"/>
    </source>
</evidence>
<sequence>MKVLITGLFLSIAVSGSLFAHAGKETFVLEEVARIHTELFEGKTGTIDTKKLVGLLKEEADRKKDTSAFKQALPFAEKLGKVTDEEQKRELFYRLSSELEPIVGHHDQSGVSIFYCPMVKKKWIAKGKEIHNPYLSNMKNCGQILHD</sequence>
<evidence type="ECO:0008006" key="4">
    <source>
        <dbReference type="Google" id="ProtNLM"/>
    </source>
</evidence>
<evidence type="ECO:0000256" key="1">
    <source>
        <dbReference type="SAM" id="SignalP"/>
    </source>
</evidence>
<name>A0ABM7UIG8_9LEPT</name>
<dbReference type="RefSeq" id="WP_109018971.1">
    <property type="nucleotide sequence ID" value="NZ_AP025028.1"/>
</dbReference>
<proteinExistence type="predicted"/>
<dbReference type="NCBIfam" id="NF047615">
    <property type="entry name" value="LIC13259_LIC11441_fam"/>
    <property type="match status" value="1"/>
</dbReference>
<feature type="chain" id="PRO_5045429077" description="DUF3347 domain-containing protein" evidence="1">
    <location>
        <begin position="23"/>
        <end position="147"/>
    </location>
</feature>
<keyword evidence="3" id="KW-1185">Reference proteome</keyword>